<keyword evidence="2" id="KW-1185">Reference proteome</keyword>
<organism evidence="2 3">
    <name type="scientific">Heligmosomoides polygyrus</name>
    <name type="common">Parasitic roundworm</name>
    <dbReference type="NCBI Taxonomy" id="6339"/>
    <lineage>
        <taxon>Eukaryota</taxon>
        <taxon>Metazoa</taxon>
        <taxon>Ecdysozoa</taxon>
        <taxon>Nematoda</taxon>
        <taxon>Chromadorea</taxon>
        <taxon>Rhabditida</taxon>
        <taxon>Rhabditina</taxon>
        <taxon>Rhabditomorpha</taxon>
        <taxon>Strongyloidea</taxon>
        <taxon>Heligmosomidae</taxon>
        <taxon>Heligmosomoides</taxon>
    </lineage>
</organism>
<name>A0A183FM49_HELPZ</name>
<proteinExistence type="predicted"/>
<accession>A0A3P7YVU3</accession>
<dbReference type="InterPro" id="IPR036397">
    <property type="entry name" value="RNaseH_sf"/>
</dbReference>
<sequence>MQTSVGMPHTVEDSVVLDVSKKIRTSCEETGVHPMLTPGIPHVLADSVRFTRVITCQSLLPRPHREELLEDLITGDEKWVPYSFKANRAVWLP</sequence>
<evidence type="ECO:0000313" key="3">
    <source>
        <dbReference type="WBParaSite" id="HPBE_0000842701-mRNA-1"/>
    </source>
</evidence>
<dbReference type="Proteomes" id="UP000050761">
    <property type="component" value="Unassembled WGS sequence"/>
</dbReference>
<dbReference type="GO" id="GO:0003676">
    <property type="term" value="F:nucleic acid binding"/>
    <property type="evidence" value="ECO:0007669"/>
    <property type="project" value="InterPro"/>
</dbReference>
<evidence type="ECO:0000313" key="2">
    <source>
        <dbReference type="Proteomes" id="UP000050761"/>
    </source>
</evidence>
<reference evidence="3" key="2">
    <citation type="submission" date="2019-09" db="UniProtKB">
        <authorList>
            <consortium name="WormBaseParasite"/>
        </authorList>
    </citation>
    <scope>IDENTIFICATION</scope>
</reference>
<reference evidence="1 2" key="1">
    <citation type="submission" date="2018-11" db="EMBL/GenBank/DDBJ databases">
        <authorList>
            <consortium name="Pathogen Informatics"/>
        </authorList>
    </citation>
    <scope>NUCLEOTIDE SEQUENCE [LARGE SCALE GENOMIC DNA]</scope>
</reference>
<gene>
    <name evidence="1" type="ORF">HPBE_LOCUS8428</name>
</gene>
<dbReference type="EMBL" id="UZAH01026146">
    <property type="protein sequence ID" value="VDO76314.1"/>
    <property type="molecule type" value="Genomic_DNA"/>
</dbReference>
<dbReference type="Gene3D" id="3.30.420.10">
    <property type="entry name" value="Ribonuclease H-like superfamily/Ribonuclease H"/>
    <property type="match status" value="1"/>
</dbReference>
<dbReference type="WBParaSite" id="HPBE_0000842701-mRNA-1">
    <property type="protein sequence ID" value="HPBE_0000842701-mRNA-1"/>
    <property type="gene ID" value="HPBE_0000842701"/>
</dbReference>
<protein>
    <submittedName>
        <fullName evidence="3">Cytochrome P450</fullName>
    </submittedName>
</protein>
<accession>A0A183FM49</accession>
<dbReference type="AlphaFoldDB" id="A0A183FM49"/>
<evidence type="ECO:0000313" key="1">
    <source>
        <dbReference type="EMBL" id="VDO76314.1"/>
    </source>
</evidence>